<reference evidence="1" key="1">
    <citation type="journal article" date="2020" name="Nature">
        <title>Giant virus diversity and host interactions through global metagenomics.</title>
        <authorList>
            <person name="Schulz F."/>
            <person name="Roux S."/>
            <person name="Paez-Espino D."/>
            <person name="Jungbluth S."/>
            <person name="Walsh D.A."/>
            <person name="Denef V.J."/>
            <person name="McMahon K.D."/>
            <person name="Konstantinidis K.T."/>
            <person name="Eloe-Fadrosh E.A."/>
            <person name="Kyrpides N.C."/>
            <person name="Woyke T."/>
        </authorList>
    </citation>
    <scope>NUCLEOTIDE SEQUENCE</scope>
    <source>
        <strain evidence="1">GVMAG-S-ERX555907-102</strain>
    </source>
</reference>
<dbReference type="AlphaFoldDB" id="A0A6C0L083"/>
<dbReference type="EMBL" id="MN741005">
    <property type="protein sequence ID" value="QHU22327.1"/>
    <property type="molecule type" value="Genomic_DNA"/>
</dbReference>
<evidence type="ECO:0000313" key="1">
    <source>
        <dbReference type="EMBL" id="QHU22327.1"/>
    </source>
</evidence>
<proteinExistence type="predicted"/>
<name>A0A6C0L083_9ZZZZ</name>
<sequence>MSKILSIRENKHFLKYHKRKIPGTIHRIKKKALKLMIKNLCKTNCDINNNYKQFLSLLHMKKMISPNNKCMHCNTSKMYIKHKKCFDIKQTRTVLFNYHF</sequence>
<accession>A0A6C0L083</accession>
<organism evidence="1">
    <name type="scientific">viral metagenome</name>
    <dbReference type="NCBI Taxonomy" id="1070528"/>
    <lineage>
        <taxon>unclassified sequences</taxon>
        <taxon>metagenomes</taxon>
        <taxon>organismal metagenomes</taxon>
    </lineage>
</organism>
<protein>
    <submittedName>
        <fullName evidence="1">Uncharacterized protein</fullName>
    </submittedName>
</protein>